<proteinExistence type="predicted"/>
<dbReference type="EMBL" id="CAJVPT010045081">
    <property type="protein sequence ID" value="CAG8735568.1"/>
    <property type="molecule type" value="Genomic_DNA"/>
</dbReference>
<comment type="caution">
    <text evidence="1">The sequence shown here is derived from an EMBL/GenBank/DDBJ whole genome shotgun (WGS) entry which is preliminary data.</text>
</comment>
<sequence>MLLVDFYRVASSSVLTREVQPATMFEISNDCLFSIIASNRIKGLVWLLVTSLSVGQDMVPHSRAFLPSIPFCVVTRGYDIRPVPQLPNLKDMK</sequence>
<organism evidence="1 2">
    <name type="scientific">Acaulospora colombiana</name>
    <dbReference type="NCBI Taxonomy" id="27376"/>
    <lineage>
        <taxon>Eukaryota</taxon>
        <taxon>Fungi</taxon>
        <taxon>Fungi incertae sedis</taxon>
        <taxon>Mucoromycota</taxon>
        <taxon>Glomeromycotina</taxon>
        <taxon>Glomeromycetes</taxon>
        <taxon>Diversisporales</taxon>
        <taxon>Acaulosporaceae</taxon>
        <taxon>Acaulospora</taxon>
    </lineage>
</organism>
<dbReference type="Proteomes" id="UP000789525">
    <property type="component" value="Unassembled WGS sequence"/>
</dbReference>
<evidence type="ECO:0000313" key="1">
    <source>
        <dbReference type="EMBL" id="CAG8735568.1"/>
    </source>
</evidence>
<evidence type="ECO:0000313" key="2">
    <source>
        <dbReference type="Proteomes" id="UP000789525"/>
    </source>
</evidence>
<feature type="non-terminal residue" evidence="1">
    <location>
        <position position="93"/>
    </location>
</feature>
<reference evidence="1" key="1">
    <citation type="submission" date="2021-06" db="EMBL/GenBank/DDBJ databases">
        <authorList>
            <person name="Kallberg Y."/>
            <person name="Tangrot J."/>
            <person name="Rosling A."/>
        </authorList>
    </citation>
    <scope>NUCLEOTIDE SEQUENCE</scope>
    <source>
        <strain evidence="1">CL356</strain>
    </source>
</reference>
<protein>
    <submittedName>
        <fullName evidence="1">14120_t:CDS:1</fullName>
    </submittedName>
</protein>
<keyword evidence="2" id="KW-1185">Reference proteome</keyword>
<name>A0ACA9Q346_9GLOM</name>
<gene>
    <name evidence="1" type="ORF">ACOLOM_LOCUS11895</name>
</gene>
<accession>A0ACA9Q346</accession>